<proteinExistence type="predicted"/>
<feature type="region of interest" description="Disordered" evidence="1">
    <location>
        <begin position="35"/>
        <end position="84"/>
    </location>
</feature>
<dbReference type="InterPro" id="IPR008454">
    <property type="entry name" value="Collagen-bd_Cna-like_B-typ_dom"/>
</dbReference>
<dbReference type="AlphaFoldDB" id="A0A1G6XV85"/>
<feature type="region of interest" description="Disordered" evidence="1">
    <location>
        <begin position="274"/>
        <end position="309"/>
    </location>
</feature>
<dbReference type="Pfam" id="PF05738">
    <property type="entry name" value="Cna_B"/>
    <property type="match status" value="1"/>
</dbReference>
<evidence type="ECO:0000313" key="3">
    <source>
        <dbReference type="EMBL" id="SDD82040.1"/>
    </source>
</evidence>
<name>A0A1G6XV85_PEPNI</name>
<dbReference type="Gene3D" id="2.60.40.1140">
    <property type="entry name" value="Collagen-binding surface protein Cna, B-type domain"/>
    <property type="match status" value="1"/>
</dbReference>
<evidence type="ECO:0000256" key="1">
    <source>
        <dbReference type="SAM" id="MobiDB-lite"/>
    </source>
</evidence>
<organism evidence="3 4">
    <name type="scientific">Peptococcus niger</name>
    <dbReference type="NCBI Taxonomy" id="2741"/>
    <lineage>
        <taxon>Bacteria</taxon>
        <taxon>Bacillati</taxon>
        <taxon>Bacillota</taxon>
        <taxon>Clostridia</taxon>
        <taxon>Eubacteriales</taxon>
        <taxon>Peptococcaceae</taxon>
        <taxon>Peptococcus</taxon>
    </lineage>
</organism>
<feature type="domain" description="CNA-B" evidence="2">
    <location>
        <begin position="350"/>
        <end position="463"/>
    </location>
</feature>
<dbReference type="STRING" id="2741.SAMN04489866_1081"/>
<gene>
    <name evidence="3" type="ORF">SAMN04489866_1081</name>
</gene>
<protein>
    <recommendedName>
        <fullName evidence="2">CNA-B domain-containing protein</fullName>
    </recommendedName>
</protein>
<dbReference type="RefSeq" id="WP_144019672.1">
    <property type="nucleotide sequence ID" value="NZ_FNAF01000008.1"/>
</dbReference>
<dbReference type="OrthoDB" id="2204308at2"/>
<feature type="non-terminal residue" evidence="3">
    <location>
        <position position="556"/>
    </location>
</feature>
<evidence type="ECO:0000313" key="4">
    <source>
        <dbReference type="Proteomes" id="UP000198995"/>
    </source>
</evidence>
<sequence length="556" mass="61265">MKKIKAGAKKSLSLLIIIGLLLAYLPEGPTFGKDTGVTGDPIPLALSKQEIKDPAAAPAKAPAKEGRPEEPATASDKKAGTKDRATLLRLQKALKEEADRTFDGDGDAYFSGLSLKAKSPKGPTGKVKIIQGDKGYFALDLKDLKLEKTDQIRLQLDPSIELVTSYYGKEKQAELTALLDHLDSDILSDSSEAQEDVDKAKAITPDYALEEEGLALDKESAEEGKDGLKSYALSPEKADLESARLLFYAKAPVENPPVNLQIDRAGKTYALSLEDASSADKNQSQAADADQDPADPAMSAEAERPAKEINPAKDLSDLITPTEGENSVLFRSSHEHDDYSYGDYGRRQRVEKVWKDGNEKHYGESVTVKVYFSCYIKGKKGSGRIKDKYLTQITLSSRNGWQKELPNEEDIKDNYVRLVEDYIGYVKKIKEVSSLSYRLEEVPVAGYTSTISETRYGFTITNTKTEPEPPPQPEPEPNPPAQGTQVKDIKKMIDYLGDGAANPDTKVAGKEDYRQYLEFTGQEPKQKEEPGYDFLIAVDTTASMTTRDYYSKITGR</sequence>
<feature type="compositionally biased region" description="Basic and acidic residues" evidence="1">
    <location>
        <begin position="62"/>
        <end position="84"/>
    </location>
</feature>
<keyword evidence="4" id="KW-1185">Reference proteome</keyword>
<dbReference type="EMBL" id="FNAF01000008">
    <property type="protein sequence ID" value="SDD82040.1"/>
    <property type="molecule type" value="Genomic_DNA"/>
</dbReference>
<evidence type="ECO:0000259" key="2">
    <source>
        <dbReference type="Pfam" id="PF05738"/>
    </source>
</evidence>
<reference evidence="3 4" key="1">
    <citation type="submission" date="2016-10" db="EMBL/GenBank/DDBJ databases">
        <authorList>
            <person name="de Groot N.N."/>
        </authorList>
    </citation>
    <scope>NUCLEOTIDE SEQUENCE [LARGE SCALE GENOMIC DNA]</scope>
    <source>
        <strain evidence="3 4">DSM 20475</strain>
    </source>
</reference>
<accession>A0A1G6XV85</accession>
<feature type="compositionally biased region" description="Low complexity" evidence="1">
    <location>
        <begin position="275"/>
        <end position="300"/>
    </location>
</feature>
<feature type="region of interest" description="Disordered" evidence="1">
    <location>
        <begin position="461"/>
        <end position="485"/>
    </location>
</feature>
<dbReference type="Proteomes" id="UP000198995">
    <property type="component" value="Unassembled WGS sequence"/>
</dbReference>
<feature type="compositionally biased region" description="Pro residues" evidence="1">
    <location>
        <begin position="468"/>
        <end position="480"/>
    </location>
</feature>